<comment type="subunit">
    <text evidence="4">Monomer.</text>
</comment>
<dbReference type="InterPro" id="IPR035937">
    <property type="entry name" value="FPG_N"/>
</dbReference>
<dbReference type="CDD" id="cd08966">
    <property type="entry name" value="EcFpg-like_N"/>
    <property type="match status" value="1"/>
</dbReference>
<dbReference type="SMART" id="SM01232">
    <property type="entry name" value="H2TH"/>
    <property type="match status" value="1"/>
</dbReference>
<dbReference type="Gene3D" id="3.20.190.10">
    <property type="entry name" value="MutM-like, N-terminal"/>
    <property type="match status" value="1"/>
</dbReference>
<evidence type="ECO:0000256" key="12">
    <source>
        <dbReference type="ARBA" id="ARBA00023239"/>
    </source>
</evidence>
<evidence type="ECO:0000259" key="17">
    <source>
        <dbReference type="PROSITE" id="PS51066"/>
    </source>
</evidence>
<evidence type="ECO:0000256" key="7">
    <source>
        <dbReference type="ARBA" id="ARBA00022771"/>
    </source>
</evidence>
<evidence type="ECO:0000256" key="3">
    <source>
        <dbReference type="ARBA" id="ARBA00009409"/>
    </source>
</evidence>
<evidence type="ECO:0000313" key="20">
    <source>
        <dbReference type="Proteomes" id="UP000229523"/>
    </source>
</evidence>
<evidence type="ECO:0000256" key="9">
    <source>
        <dbReference type="ARBA" id="ARBA00022833"/>
    </source>
</evidence>
<dbReference type="InterPro" id="IPR015886">
    <property type="entry name" value="H2TH_FPG"/>
</dbReference>
<dbReference type="FunFam" id="1.10.8.50:FF:000003">
    <property type="entry name" value="Formamidopyrimidine-DNA glycosylase"/>
    <property type="match status" value="1"/>
</dbReference>
<dbReference type="Proteomes" id="UP000229523">
    <property type="component" value="Unassembled WGS sequence"/>
</dbReference>
<keyword evidence="20" id="KW-1185">Reference proteome</keyword>
<evidence type="ECO:0000256" key="11">
    <source>
        <dbReference type="ARBA" id="ARBA00023204"/>
    </source>
</evidence>
<keyword evidence="14" id="KW-0326">Glycosidase</keyword>
<keyword evidence="7 16" id="KW-0863">Zinc-finger</keyword>
<dbReference type="InterPro" id="IPR015887">
    <property type="entry name" value="DNA_glyclase_Znf_dom_DNA_BS"/>
</dbReference>
<dbReference type="InterPro" id="IPR000214">
    <property type="entry name" value="Znf_DNA_glyclase/AP_lyase"/>
</dbReference>
<evidence type="ECO:0000256" key="13">
    <source>
        <dbReference type="ARBA" id="ARBA00023268"/>
    </source>
</evidence>
<dbReference type="AlphaFoldDB" id="A0A2G5NP27"/>
<evidence type="ECO:0000256" key="14">
    <source>
        <dbReference type="ARBA" id="ARBA00023295"/>
    </source>
</evidence>
<dbReference type="EMBL" id="MJBI02000001">
    <property type="protein sequence ID" value="RAI82241.1"/>
    <property type="molecule type" value="Genomic_DNA"/>
</dbReference>
<sequence length="305" mass="34453">MPELPEVEHVVRGLRPHVLNKAIINVAFSEAVKRGKAQGKETIIKQIELDDFKAIVSNTVIESVNRRSKYIIFELMKPGSHFIEQEQVLEQQQTSKIYLVGHLGMAGAFFVKSSIEEIPISNYKKHWHVQFELSDGQKMIYSDIRRFGEFKILDEAAFATFDQAIAPEPFENNAMAHFIQQSKLNKYMNKPIKQVIMDHGVVSGCGNIYACEALHLAGILPTHITHTLSTQKKKKLFSAIVDVLNKGIEYGGSSISDYRNVEGESGNMQSKFNVYGLKQCKICNSDITTQVIATRNTHFCEKCQK</sequence>
<comment type="catalytic activity">
    <reaction evidence="15">
        <text>2'-deoxyribonucleotide-(2'-deoxyribose 5'-phosphate)-2'-deoxyribonucleotide-DNA = a 3'-end 2'-deoxyribonucleotide-(2,3-dehydro-2,3-deoxyribose 5'-phosphate)-DNA + a 5'-end 5'-phospho-2'-deoxyribonucleoside-DNA + H(+)</text>
        <dbReference type="Rhea" id="RHEA:66592"/>
        <dbReference type="Rhea" id="RHEA-COMP:13180"/>
        <dbReference type="Rhea" id="RHEA-COMP:16897"/>
        <dbReference type="Rhea" id="RHEA-COMP:17067"/>
        <dbReference type="ChEBI" id="CHEBI:15378"/>
        <dbReference type="ChEBI" id="CHEBI:136412"/>
        <dbReference type="ChEBI" id="CHEBI:157695"/>
        <dbReference type="ChEBI" id="CHEBI:167181"/>
        <dbReference type="EC" id="4.2.99.18"/>
    </reaction>
</comment>
<dbReference type="NCBIfam" id="TIGR00577">
    <property type="entry name" value="fpg"/>
    <property type="match status" value="1"/>
</dbReference>
<dbReference type="GO" id="GO:0003690">
    <property type="term" value="F:double-stranded DNA binding"/>
    <property type="evidence" value="ECO:0007669"/>
    <property type="project" value="UniProtKB-ARBA"/>
</dbReference>
<evidence type="ECO:0000256" key="10">
    <source>
        <dbReference type="ARBA" id="ARBA00023125"/>
    </source>
</evidence>
<evidence type="ECO:0000256" key="16">
    <source>
        <dbReference type="PROSITE-ProRule" id="PRU00391"/>
    </source>
</evidence>
<evidence type="ECO:0000313" key="19">
    <source>
        <dbReference type="EMBL" id="RAI82241.1"/>
    </source>
</evidence>
<evidence type="ECO:0000256" key="6">
    <source>
        <dbReference type="ARBA" id="ARBA00022763"/>
    </source>
</evidence>
<dbReference type="InterPro" id="IPR012319">
    <property type="entry name" value="FPG_cat"/>
</dbReference>
<dbReference type="PANTHER" id="PTHR22993:SF9">
    <property type="entry name" value="FORMAMIDOPYRIMIDINE-DNA GLYCOSYLASE"/>
    <property type="match status" value="1"/>
</dbReference>
<comment type="caution">
    <text evidence="19">The sequence shown here is derived from an EMBL/GenBank/DDBJ whole genome shotgun (WGS) entry which is preliminary data.</text>
</comment>
<dbReference type="RefSeq" id="WP_099579935.1">
    <property type="nucleotide sequence ID" value="NZ_MJBI02000001.1"/>
</dbReference>
<dbReference type="PANTHER" id="PTHR22993">
    <property type="entry name" value="FORMAMIDOPYRIMIDINE-DNA GLYCOSYLASE"/>
    <property type="match status" value="1"/>
</dbReference>
<dbReference type="Pfam" id="PF01149">
    <property type="entry name" value="Fapy_DNA_glyco"/>
    <property type="match status" value="1"/>
</dbReference>
<dbReference type="GO" id="GO:0003684">
    <property type="term" value="F:damaged DNA binding"/>
    <property type="evidence" value="ECO:0007669"/>
    <property type="project" value="InterPro"/>
</dbReference>
<dbReference type="Pfam" id="PF06831">
    <property type="entry name" value="H2TH"/>
    <property type="match status" value="1"/>
</dbReference>
<accession>A0A2G5NP27</accession>
<keyword evidence="10" id="KW-0238">DNA-binding</keyword>
<keyword evidence="8" id="KW-0378">Hydrolase</keyword>
<keyword evidence="11" id="KW-0234">DNA repair</keyword>
<evidence type="ECO:0000256" key="5">
    <source>
        <dbReference type="ARBA" id="ARBA00022723"/>
    </source>
</evidence>
<dbReference type="PROSITE" id="PS01242">
    <property type="entry name" value="ZF_FPG_1"/>
    <property type="match status" value="1"/>
</dbReference>
<dbReference type="GO" id="GO:0008270">
    <property type="term" value="F:zinc ion binding"/>
    <property type="evidence" value="ECO:0007669"/>
    <property type="project" value="UniProtKB-KW"/>
</dbReference>
<name>A0A2G5NP27_9STAP</name>
<comment type="catalytic activity">
    <reaction evidence="1">
        <text>Hydrolysis of DNA containing ring-opened 7-methylguanine residues, releasing 2,6-diamino-4-hydroxy-5-(N-methyl)formamidopyrimidine.</text>
        <dbReference type="EC" id="3.2.2.23"/>
    </reaction>
</comment>
<evidence type="ECO:0000256" key="1">
    <source>
        <dbReference type="ARBA" id="ARBA00001668"/>
    </source>
</evidence>
<protein>
    <submittedName>
        <fullName evidence="19">Bifunctional DNA-formamidopyrimidine glycosylase/DNA-(Apurinic or apyrimidinic site) lyase</fullName>
    </submittedName>
</protein>
<dbReference type="GO" id="GO:0006284">
    <property type="term" value="P:base-excision repair"/>
    <property type="evidence" value="ECO:0007669"/>
    <property type="project" value="InterPro"/>
</dbReference>
<reference evidence="19 20" key="1">
    <citation type="journal article" date="2018" name="Front. Microbiol.">
        <title>Description and Comparative Genomics of Macrococcus caseolyticus subsp. hominis subsp. nov., Macrococcus goetzii sp. nov., Macrococcus epidermidis sp. nov., and Macrococcus bohemicus sp. nov., Novel Macrococci From Human Clinical Material With Virulence Potential and Suspected Uptake of Foreign DNA by Natural Transformation.</title>
        <authorList>
            <person name="Maslanova I."/>
            <person name="Wertheimer Z."/>
            <person name="Sedlacek I."/>
            <person name="Svec P."/>
            <person name="Indrakova A."/>
            <person name="Kovarovic V."/>
            <person name="Schumann P."/>
            <person name="Sproer C."/>
            <person name="Kralova S."/>
            <person name="Sedo O."/>
            <person name="Kristofova L."/>
            <person name="Vrbovska V."/>
            <person name="Fuzik T."/>
            <person name="Petras P."/>
            <person name="Zdrahal Z."/>
            <person name="Ruzickova V."/>
            <person name="Doskar J."/>
            <person name="Pantucek R."/>
        </authorList>
    </citation>
    <scope>NUCLEOTIDE SEQUENCE [LARGE SCALE GENOMIC DNA]</scope>
    <source>
        <strain evidence="19 20">CCM 4927</strain>
    </source>
</reference>
<gene>
    <name evidence="19" type="ORF">BFS35_000740</name>
</gene>
<evidence type="ECO:0000256" key="4">
    <source>
        <dbReference type="ARBA" id="ARBA00011245"/>
    </source>
</evidence>
<evidence type="ECO:0000259" key="18">
    <source>
        <dbReference type="PROSITE" id="PS51068"/>
    </source>
</evidence>
<dbReference type="PROSITE" id="PS51068">
    <property type="entry name" value="FPG_CAT"/>
    <property type="match status" value="1"/>
</dbReference>
<dbReference type="GO" id="GO:0140078">
    <property type="term" value="F:class I DNA-(apurinic or apyrimidinic site) endonuclease activity"/>
    <property type="evidence" value="ECO:0007669"/>
    <property type="project" value="UniProtKB-EC"/>
</dbReference>
<dbReference type="SUPFAM" id="SSF57716">
    <property type="entry name" value="Glucocorticoid receptor-like (DNA-binding domain)"/>
    <property type="match status" value="1"/>
</dbReference>
<keyword evidence="12 19" id="KW-0456">Lyase</keyword>
<dbReference type="InterPro" id="IPR010979">
    <property type="entry name" value="Ribosomal_uS13-like_H2TH"/>
</dbReference>
<evidence type="ECO:0000256" key="15">
    <source>
        <dbReference type="ARBA" id="ARBA00044632"/>
    </source>
</evidence>
<evidence type="ECO:0000256" key="8">
    <source>
        <dbReference type="ARBA" id="ARBA00022801"/>
    </source>
</evidence>
<dbReference type="GO" id="GO:0034039">
    <property type="term" value="F:8-oxo-7,8-dihydroguanine DNA N-glycosylase activity"/>
    <property type="evidence" value="ECO:0007669"/>
    <property type="project" value="TreeGrafter"/>
</dbReference>
<dbReference type="SUPFAM" id="SSF81624">
    <property type="entry name" value="N-terminal domain of MutM-like DNA repair proteins"/>
    <property type="match status" value="1"/>
</dbReference>
<dbReference type="NCBIfam" id="NF002211">
    <property type="entry name" value="PRK01103.1"/>
    <property type="match status" value="1"/>
</dbReference>
<feature type="domain" description="Formamidopyrimidine-DNA glycosylase catalytic" evidence="18">
    <location>
        <begin position="2"/>
        <end position="148"/>
    </location>
</feature>
<keyword evidence="6" id="KW-0227">DNA damage</keyword>
<dbReference type="SMART" id="SM00898">
    <property type="entry name" value="Fapy_DNA_glyco"/>
    <property type="match status" value="1"/>
</dbReference>
<dbReference type="Gene3D" id="1.10.8.50">
    <property type="match status" value="1"/>
</dbReference>
<keyword evidence="13" id="KW-0511">Multifunctional enzyme</keyword>
<organism evidence="19 20">
    <name type="scientific">Macrococcoides goetzii</name>
    <dbReference type="NCBI Taxonomy" id="1891097"/>
    <lineage>
        <taxon>Bacteria</taxon>
        <taxon>Bacillati</taxon>
        <taxon>Bacillota</taxon>
        <taxon>Bacilli</taxon>
        <taxon>Bacillales</taxon>
        <taxon>Staphylococcaceae</taxon>
        <taxon>Macrococcoides</taxon>
    </lineage>
</organism>
<keyword evidence="9" id="KW-0862">Zinc</keyword>
<comment type="cofactor">
    <cofactor evidence="2">
        <name>Zn(2+)</name>
        <dbReference type="ChEBI" id="CHEBI:29105"/>
    </cofactor>
</comment>
<feature type="domain" description="FPG-type" evidence="17">
    <location>
        <begin position="273"/>
        <end position="305"/>
    </location>
</feature>
<evidence type="ECO:0000256" key="2">
    <source>
        <dbReference type="ARBA" id="ARBA00001947"/>
    </source>
</evidence>
<keyword evidence="5" id="KW-0479">Metal-binding</keyword>
<dbReference type="PROSITE" id="PS51066">
    <property type="entry name" value="ZF_FPG_2"/>
    <property type="match status" value="1"/>
</dbReference>
<dbReference type="SUPFAM" id="SSF46946">
    <property type="entry name" value="S13-like H2TH domain"/>
    <property type="match status" value="1"/>
</dbReference>
<comment type="similarity">
    <text evidence="3">Belongs to the FPG family.</text>
</comment>
<proteinExistence type="inferred from homology"/>
<dbReference type="InterPro" id="IPR020629">
    <property type="entry name" value="FPG_Glyclase"/>
</dbReference>